<keyword evidence="8" id="KW-1185">Reference proteome</keyword>
<protein>
    <submittedName>
        <fullName evidence="7">Radical SAM domain protein</fullName>
    </submittedName>
</protein>
<dbReference type="PANTHER" id="PTHR43409:SF7">
    <property type="entry name" value="BLL1977 PROTEIN"/>
    <property type="match status" value="1"/>
</dbReference>
<dbReference type="SMART" id="SM00729">
    <property type="entry name" value="Elp3"/>
    <property type="match status" value="1"/>
</dbReference>
<accession>E1QJW2</accession>
<dbReference type="STRING" id="644282.Deba_2495"/>
<dbReference type="PANTHER" id="PTHR43409">
    <property type="entry name" value="ANAEROBIC MAGNESIUM-PROTOPORPHYRIN IX MONOMETHYL ESTER CYCLASE-RELATED"/>
    <property type="match status" value="1"/>
</dbReference>
<comment type="cofactor">
    <cofactor evidence="1">
        <name>[4Fe-4S] cluster</name>
        <dbReference type="ChEBI" id="CHEBI:49883"/>
    </cofactor>
</comment>
<dbReference type="GO" id="GO:0003824">
    <property type="term" value="F:catalytic activity"/>
    <property type="evidence" value="ECO:0007669"/>
    <property type="project" value="InterPro"/>
</dbReference>
<dbReference type="GO" id="GO:0046872">
    <property type="term" value="F:metal ion binding"/>
    <property type="evidence" value="ECO:0007669"/>
    <property type="project" value="UniProtKB-KW"/>
</dbReference>
<evidence type="ECO:0000256" key="5">
    <source>
        <dbReference type="ARBA" id="ARBA00023014"/>
    </source>
</evidence>
<dbReference type="NCBIfam" id="TIGR03975">
    <property type="entry name" value="rSAM_ocin_1"/>
    <property type="match status" value="1"/>
</dbReference>
<dbReference type="EMBL" id="CP002085">
    <property type="protein sequence ID" value="ADK85855.1"/>
    <property type="molecule type" value="Genomic_DNA"/>
</dbReference>
<reference evidence="7 8" key="1">
    <citation type="journal article" date="2010" name="Stand. Genomic Sci.">
        <title>Complete genome sequence of Desulfarculus baarsii type strain (2st14).</title>
        <authorList>
            <person name="Sun H."/>
            <person name="Spring S."/>
            <person name="Lapidus A."/>
            <person name="Davenport K."/>
            <person name="Del Rio T.G."/>
            <person name="Tice H."/>
            <person name="Nolan M."/>
            <person name="Copeland A."/>
            <person name="Cheng J.F."/>
            <person name="Lucas S."/>
            <person name="Tapia R."/>
            <person name="Goodwin L."/>
            <person name="Pitluck S."/>
            <person name="Ivanova N."/>
            <person name="Pagani I."/>
            <person name="Mavromatis K."/>
            <person name="Ovchinnikova G."/>
            <person name="Pati A."/>
            <person name="Chen A."/>
            <person name="Palaniappan K."/>
            <person name="Hauser L."/>
            <person name="Chang Y.J."/>
            <person name="Jeffries C.D."/>
            <person name="Detter J.C."/>
            <person name="Han C."/>
            <person name="Rohde M."/>
            <person name="Brambilla E."/>
            <person name="Goker M."/>
            <person name="Woyke T."/>
            <person name="Bristow J."/>
            <person name="Eisen J.A."/>
            <person name="Markowitz V."/>
            <person name="Hugenholtz P."/>
            <person name="Kyrpides N.C."/>
            <person name="Klenk H.P."/>
            <person name="Land M."/>
        </authorList>
    </citation>
    <scope>NUCLEOTIDE SEQUENCE [LARGE SCALE GENOMIC DNA]</scope>
    <source>
        <strain evidence="8">ATCC 33931 / DSM 2075 / LMG 7858 / VKM B-1802 / 2st14</strain>
    </source>
</reference>
<evidence type="ECO:0000259" key="6">
    <source>
        <dbReference type="SMART" id="SM00729"/>
    </source>
</evidence>
<proteinExistence type="predicted"/>
<dbReference type="InterPro" id="IPR023984">
    <property type="entry name" value="rSAM_ocin_1"/>
</dbReference>
<evidence type="ECO:0000256" key="3">
    <source>
        <dbReference type="ARBA" id="ARBA00022723"/>
    </source>
</evidence>
<dbReference type="GO" id="GO:0005829">
    <property type="term" value="C:cytosol"/>
    <property type="evidence" value="ECO:0007669"/>
    <property type="project" value="TreeGrafter"/>
</dbReference>
<dbReference type="AlphaFoldDB" id="E1QJW2"/>
<name>E1QJW2_DESB2</name>
<dbReference type="Proteomes" id="UP000009047">
    <property type="component" value="Chromosome"/>
</dbReference>
<dbReference type="Pfam" id="PF04055">
    <property type="entry name" value="Radical_SAM"/>
    <property type="match status" value="1"/>
</dbReference>
<feature type="domain" description="Elp3/MiaA/NifB-like radical SAM core" evidence="6">
    <location>
        <begin position="278"/>
        <end position="496"/>
    </location>
</feature>
<gene>
    <name evidence="7" type="ordered locus">Deba_2495</name>
</gene>
<evidence type="ECO:0000256" key="4">
    <source>
        <dbReference type="ARBA" id="ARBA00023004"/>
    </source>
</evidence>
<dbReference type="InterPro" id="IPR006638">
    <property type="entry name" value="Elp3/MiaA/NifB-like_rSAM"/>
</dbReference>
<keyword evidence="3" id="KW-0479">Metal-binding</keyword>
<dbReference type="Gene3D" id="3.80.30.20">
    <property type="entry name" value="tm_1862 like domain"/>
    <property type="match status" value="1"/>
</dbReference>
<dbReference type="InterPro" id="IPR051198">
    <property type="entry name" value="BchE-like"/>
</dbReference>
<dbReference type="SUPFAM" id="SSF102114">
    <property type="entry name" value="Radical SAM enzymes"/>
    <property type="match status" value="1"/>
</dbReference>
<dbReference type="RefSeq" id="WP_013259294.1">
    <property type="nucleotide sequence ID" value="NC_014365.1"/>
</dbReference>
<evidence type="ECO:0000313" key="8">
    <source>
        <dbReference type="Proteomes" id="UP000009047"/>
    </source>
</evidence>
<dbReference type="GO" id="GO:0051536">
    <property type="term" value="F:iron-sulfur cluster binding"/>
    <property type="evidence" value="ECO:0007669"/>
    <property type="project" value="UniProtKB-KW"/>
</dbReference>
<dbReference type="HOGENOM" id="CLU_028867_0_0_7"/>
<dbReference type="OrthoDB" id="9801424at2"/>
<dbReference type="eggNOG" id="COG1032">
    <property type="taxonomic scope" value="Bacteria"/>
</dbReference>
<sequence>MAGLDCCLVLMPYVDLRSPSLALGLLQAILKGQGFSARTVHACLDFAEMAGLGVQYQVMKGGRWLAGDWSFAHAAFGPERLDDEGYLRFVFERWVRRYPARELTVDPERFRQGLLNLRDQADRFVAQLTPRILAMGPRVVACSSTFQQHVASLALLRAVKAQAPEVVTLLGGANCEGEMGLATHVNFPWVDYVVSGEADELIGPLMGQILRHGPDAPPQALPHGVFCPAHRRQGYPKAADGAAPRAVVASLDDSPTPDYADYFEQLDQKPALREAMGVCLPFETSRGCWWACRPGGGCSFCGLNGVAGGGYTRKKPAQALEGLRALLAAYPARRVRMCDNVIDPGYYKSFLPKLAQAPWMESVRLFYEVRSDLTPAKTAALRRAGVMCVQPGVESLDSRCLALMNKGRQAWQHIQTLKACLQNGVSAVWHILHGFPGERDEWYADMARIIPLLHHLEPPNMFMSFSYHRFSHYWRNAAALGLDLAPLTDYRYVYPLPAPELARLAYHFETPAEESFALNPLAPFFGYGQGLEAAEHAFLRWSKAFWGQKERPRLIMRPIDDGLAIEDSRAVATERETLLHGLEADAYQLAAEAPTMGRLRAALAAQGHAATAIQTAIERLQDSQIALLLDGRLLALATPPPAHALPNAWQQPGGHILARQYDQNRRAAGQASATEGP</sequence>
<evidence type="ECO:0000256" key="1">
    <source>
        <dbReference type="ARBA" id="ARBA00001966"/>
    </source>
</evidence>
<dbReference type="InterPro" id="IPR058240">
    <property type="entry name" value="rSAM_sf"/>
</dbReference>
<dbReference type="InterPro" id="IPR007197">
    <property type="entry name" value="rSAM"/>
</dbReference>
<dbReference type="SFLD" id="SFLDG01082">
    <property type="entry name" value="B12-binding_domain_containing"/>
    <property type="match status" value="1"/>
</dbReference>
<evidence type="ECO:0000256" key="2">
    <source>
        <dbReference type="ARBA" id="ARBA00022691"/>
    </source>
</evidence>
<keyword evidence="4" id="KW-0408">Iron</keyword>
<keyword evidence="2" id="KW-0949">S-adenosyl-L-methionine</keyword>
<keyword evidence="5" id="KW-0411">Iron-sulfur</keyword>
<dbReference type="SFLD" id="SFLDS00029">
    <property type="entry name" value="Radical_SAM"/>
    <property type="match status" value="1"/>
</dbReference>
<dbReference type="InterPro" id="IPR023404">
    <property type="entry name" value="rSAM_horseshoe"/>
</dbReference>
<evidence type="ECO:0000313" key="7">
    <source>
        <dbReference type="EMBL" id="ADK85855.1"/>
    </source>
</evidence>
<organism evidence="7 8">
    <name type="scientific">Desulfarculus baarsii (strain ATCC 33931 / DSM 2075 / LMG 7858 / VKM B-1802 / 2st14)</name>
    <dbReference type="NCBI Taxonomy" id="644282"/>
    <lineage>
        <taxon>Bacteria</taxon>
        <taxon>Pseudomonadati</taxon>
        <taxon>Thermodesulfobacteriota</taxon>
        <taxon>Desulfarculia</taxon>
        <taxon>Desulfarculales</taxon>
        <taxon>Desulfarculaceae</taxon>
        <taxon>Desulfarculus</taxon>
    </lineage>
</organism>
<dbReference type="SFLD" id="SFLDF00324">
    <property type="entry name" value="bacteriocin_maturation"/>
    <property type="match status" value="1"/>
</dbReference>
<dbReference type="KEGG" id="dbr:Deba_2495"/>